<evidence type="ECO:0000256" key="11">
    <source>
        <dbReference type="HAMAP-Rule" id="MF_00255"/>
    </source>
</evidence>
<feature type="domain" description="DALR anticodon binding" evidence="12">
    <location>
        <begin position="576"/>
        <end position="679"/>
    </location>
</feature>
<evidence type="ECO:0000256" key="6">
    <source>
        <dbReference type="ARBA" id="ARBA00022741"/>
    </source>
</evidence>
<reference evidence="13" key="1">
    <citation type="submission" date="2016-04" db="EMBL/GenBank/DDBJ databases">
        <authorList>
            <person name="Evans L.H."/>
            <person name="Alamgir A."/>
            <person name="Owens N."/>
            <person name="Weber N.D."/>
            <person name="Virtaneva K."/>
            <person name="Barbian K."/>
            <person name="Babar A."/>
            <person name="Rosenke K."/>
        </authorList>
    </citation>
    <scope>NUCLEOTIDE SEQUENCE</scope>
    <source>
        <strain evidence="13">86</strain>
    </source>
</reference>
<evidence type="ECO:0000256" key="8">
    <source>
        <dbReference type="ARBA" id="ARBA00022917"/>
    </source>
</evidence>
<evidence type="ECO:0000259" key="12">
    <source>
        <dbReference type="Pfam" id="PF05746"/>
    </source>
</evidence>
<comment type="subcellular location">
    <subcellularLocation>
        <location evidence="1 11">Cytoplasm</location>
    </subcellularLocation>
</comment>
<dbReference type="AlphaFoldDB" id="A0A212KM22"/>
<gene>
    <name evidence="11 13" type="primary">glyS</name>
    <name evidence="13" type="ORF">KL86APRO_30210</name>
</gene>
<dbReference type="Pfam" id="PF05746">
    <property type="entry name" value="DALR_1"/>
    <property type="match status" value="1"/>
</dbReference>
<evidence type="ECO:0000256" key="1">
    <source>
        <dbReference type="ARBA" id="ARBA00004496"/>
    </source>
</evidence>
<dbReference type="GO" id="GO:0004814">
    <property type="term" value="F:arginine-tRNA ligase activity"/>
    <property type="evidence" value="ECO:0007669"/>
    <property type="project" value="InterPro"/>
</dbReference>
<comment type="catalytic activity">
    <reaction evidence="10 11">
        <text>tRNA(Gly) + glycine + ATP = glycyl-tRNA(Gly) + AMP + diphosphate</text>
        <dbReference type="Rhea" id="RHEA:16013"/>
        <dbReference type="Rhea" id="RHEA-COMP:9664"/>
        <dbReference type="Rhea" id="RHEA-COMP:9683"/>
        <dbReference type="ChEBI" id="CHEBI:30616"/>
        <dbReference type="ChEBI" id="CHEBI:33019"/>
        <dbReference type="ChEBI" id="CHEBI:57305"/>
        <dbReference type="ChEBI" id="CHEBI:78442"/>
        <dbReference type="ChEBI" id="CHEBI:78522"/>
        <dbReference type="ChEBI" id="CHEBI:456215"/>
        <dbReference type="EC" id="6.1.1.14"/>
    </reaction>
</comment>
<comment type="similarity">
    <text evidence="2 11">Belongs to the class-II aminoacyl-tRNA synthetase family.</text>
</comment>
<evidence type="ECO:0000256" key="9">
    <source>
        <dbReference type="ARBA" id="ARBA00023146"/>
    </source>
</evidence>
<evidence type="ECO:0000256" key="2">
    <source>
        <dbReference type="ARBA" id="ARBA00008226"/>
    </source>
</evidence>
<accession>A0A212KM22</accession>
<evidence type="ECO:0000313" key="13">
    <source>
        <dbReference type="EMBL" id="SBW12719.1"/>
    </source>
</evidence>
<dbReference type="GO" id="GO:0004820">
    <property type="term" value="F:glycine-tRNA ligase activity"/>
    <property type="evidence" value="ECO:0007669"/>
    <property type="project" value="UniProtKB-UniRule"/>
</dbReference>
<keyword evidence="6 11" id="KW-0547">Nucleotide-binding</keyword>
<dbReference type="PANTHER" id="PTHR30075:SF2">
    <property type="entry name" value="GLYCINE--TRNA LIGASE, CHLOROPLASTIC_MITOCHONDRIAL 2"/>
    <property type="match status" value="1"/>
</dbReference>
<keyword evidence="8 11" id="KW-0648">Protein biosynthesis</keyword>
<dbReference type="PRINTS" id="PR01045">
    <property type="entry name" value="TRNASYNTHGB"/>
</dbReference>
<dbReference type="GO" id="GO:0006426">
    <property type="term" value="P:glycyl-tRNA aminoacylation"/>
    <property type="evidence" value="ECO:0007669"/>
    <property type="project" value="UniProtKB-UniRule"/>
</dbReference>
<comment type="subunit">
    <text evidence="3 11">Tetramer of two alpha and two beta subunits.</text>
</comment>
<evidence type="ECO:0000256" key="10">
    <source>
        <dbReference type="ARBA" id="ARBA00047937"/>
    </source>
</evidence>
<dbReference type="HAMAP" id="MF_00255">
    <property type="entry name" value="Gly_tRNA_synth_beta"/>
    <property type="match status" value="1"/>
</dbReference>
<evidence type="ECO:0000256" key="5">
    <source>
        <dbReference type="ARBA" id="ARBA00022598"/>
    </source>
</evidence>
<proteinExistence type="inferred from homology"/>
<dbReference type="GO" id="GO:0005524">
    <property type="term" value="F:ATP binding"/>
    <property type="evidence" value="ECO:0007669"/>
    <property type="project" value="UniProtKB-UniRule"/>
</dbReference>
<keyword evidence="7 11" id="KW-0067">ATP-binding</keyword>
<dbReference type="GO" id="GO:0005829">
    <property type="term" value="C:cytosol"/>
    <property type="evidence" value="ECO:0007669"/>
    <property type="project" value="TreeGrafter"/>
</dbReference>
<dbReference type="SUPFAM" id="SSF109604">
    <property type="entry name" value="HD-domain/PDEase-like"/>
    <property type="match status" value="1"/>
</dbReference>
<dbReference type="EMBL" id="FLUO01000003">
    <property type="protein sequence ID" value="SBW12719.1"/>
    <property type="molecule type" value="Genomic_DNA"/>
</dbReference>
<dbReference type="InterPro" id="IPR015944">
    <property type="entry name" value="Gly-tRNA-synth_bsu"/>
</dbReference>
<sequence>MSGQLLLELLSEEIPARMQARAAEDLSRLVVEALAAQGLKPAQVRAFATPRRLALVLDGLPEAQPDVREERRGPKVGAPQQALDGFLKANGVTLADLAERDTPKGRFYFLDIERKGRATAEVLAEAIADLLPRFPWPKSMRWSDRSERWVRPLENILCLFAGRVVPFAFAGRTAGATTKGHRFLGPAAFAVTDFDDYVAKLEAAKVILDPAKRREIIARDADAIAAAAGLKVLPDAGLLAEVAGLVEWPVVLKGAIDDAFMSVPREVLSTSMRTHQKYFSLVDAAGDLAPGFLVVANMQPEDGGRRIVAGNERVLRARLSDARFFWDTDREARLDSRIPALGDRIFHAALGSVEQKVGRIAALSAEIAKATGADAAKAERAARLAKADLSTAMVGEFPELQGVMGRYYALHDGEDAEVADAVAQHYAPQGPSDACPTAPVAVAVALADKIDSLVGFFAIDEKPTGSRDPYALRRAALGLIRLVLENRLRLRLKALFLAAHARYAGVANLRPAETVADELVDFLADRLKVHLREDGVGHDVIAAVFARDKDDDVVRFRARVAALDDFLKTEDGRNLLIAYRRAANIVRIEEKKDGARFDAAPDAALLATPEEAALHAALERAVPESAKALAAEDFGGAMAALASLRAPVDAFFDKVTVNSEDPKQRDNRLRILSRIGAAMESVADFSRLEG</sequence>
<evidence type="ECO:0000256" key="7">
    <source>
        <dbReference type="ARBA" id="ARBA00022840"/>
    </source>
</evidence>
<dbReference type="NCBIfam" id="TIGR00211">
    <property type="entry name" value="glyS"/>
    <property type="match status" value="1"/>
</dbReference>
<evidence type="ECO:0000256" key="3">
    <source>
        <dbReference type="ARBA" id="ARBA00011209"/>
    </source>
</evidence>
<dbReference type="InterPro" id="IPR006194">
    <property type="entry name" value="Gly-tRNA-synth_heterodimer"/>
</dbReference>
<dbReference type="Pfam" id="PF02092">
    <property type="entry name" value="tRNA_synt_2f"/>
    <property type="match status" value="1"/>
</dbReference>
<dbReference type="EC" id="6.1.1.14" evidence="11"/>
<keyword evidence="9 11" id="KW-0030">Aminoacyl-tRNA synthetase</keyword>
<protein>
    <recommendedName>
        <fullName evidence="11">Glycine--tRNA ligase beta subunit</fullName>
        <ecNumber evidence="11">6.1.1.14</ecNumber>
    </recommendedName>
    <alternativeName>
        <fullName evidence="11">Glycyl-tRNA synthetase beta subunit</fullName>
        <shortName evidence="11">GlyRS</shortName>
    </alternativeName>
</protein>
<dbReference type="PROSITE" id="PS50861">
    <property type="entry name" value="AA_TRNA_LIGASE_II_GLYAB"/>
    <property type="match status" value="1"/>
</dbReference>
<organism evidence="13">
    <name type="scientific">uncultured Alphaproteobacteria bacterium</name>
    <dbReference type="NCBI Taxonomy" id="91750"/>
    <lineage>
        <taxon>Bacteria</taxon>
        <taxon>Pseudomonadati</taxon>
        <taxon>Pseudomonadota</taxon>
        <taxon>Alphaproteobacteria</taxon>
        <taxon>environmental samples</taxon>
    </lineage>
</organism>
<evidence type="ECO:0000256" key="4">
    <source>
        <dbReference type="ARBA" id="ARBA00022490"/>
    </source>
</evidence>
<dbReference type="InterPro" id="IPR008909">
    <property type="entry name" value="DALR_anticod-bd"/>
</dbReference>
<dbReference type="PANTHER" id="PTHR30075">
    <property type="entry name" value="GLYCYL-TRNA SYNTHETASE"/>
    <property type="match status" value="1"/>
</dbReference>
<keyword evidence="5 11" id="KW-0436">Ligase</keyword>
<keyword evidence="4 11" id="KW-0963">Cytoplasm</keyword>
<name>A0A212KM22_9PROT</name>
<dbReference type="GO" id="GO:0006420">
    <property type="term" value="P:arginyl-tRNA aminoacylation"/>
    <property type="evidence" value="ECO:0007669"/>
    <property type="project" value="InterPro"/>
</dbReference>